<proteinExistence type="predicted"/>
<organism evidence="1 2">
    <name type="scientific">Candidatus Bacteroides intestinavium</name>
    <dbReference type="NCBI Taxonomy" id="2838469"/>
    <lineage>
        <taxon>Bacteria</taxon>
        <taxon>Pseudomonadati</taxon>
        <taxon>Bacteroidota</taxon>
        <taxon>Bacteroidia</taxon>
        <taxon>Bacteroidales</taxon>
        <taxon>Bacteroidaceae</taxon>
        <taxon>Bacteroides</taxon>
    </lineage>
</organism>
<dbReference type="AlphaFoldDB" id="A0A9D2KR38"/>
<evidence type="ECO:0000313" key="1">
    <source>
        <dbReference type="EMBL" id="HJA82621.1"/>
    </source>
</evidence>
<name>A0A9D2KR38_9BACE</name>
<evidence type="ECO:0000313" key="2">
    <source>
        <dbReference type="Proteomes" id="UP000823860"/>
    </source>
</evidence>
<reference evidence="1" key="2">
    <citation type="submission" date="2021-04" db="EMBL/GenBank/DDBJ databases">
        <authorList>
            <person name="Gilroy R."/>
        </authorList>
    </citation>
    <scope>NUCLEOTIDE SEQUENCE</scope>
    <source>
        <strain evidence="1">ChiHecec1B25-7008</strain>
    </source>
</reference>
<reference evidence="1" key="1">
    <citation type="journal article" date="2021" name="PeerJ">
        <title>Extensive microbial diversity within the chicken gut microbiome revealed by metagenomics and culture.</title>
        <authorList>
            <person name="Gilroy R."/>
            <person name="Ravi A."/>
            <person name="Getino M."/>
            <person name="Pursley I."/>
            <person name="Horton D.L."/>
            <person name="Alikhan N.F."/>
            <person name="Baker D."/>
            <person name="Gharbi K."/>
            <person name="Hall N."/>
            <person name="Watson M."/>
            <person name="Adriaenssens E.M."/>
            <person name="Foster-Nyarko E."/>
            <person name="Jarju S."/>
            <person name="Secka A."/>
            <person name="Antonio M."/>
            <person name="Oren A."/>
            <person name="Chaudhuri R.R."/>
            <person name="La Ragione R."/>
            <person name="Hildebrand F."/>
            <person name="Pallen M.J."/>
        </authorList>
    </citation>
    <scope>NUCLEOTIDE SEQUENCE</scope>
    <source>
        <strain evidence="1">ChiHecec1B25-7008</strain>
    </source>
</reference>
<dbReference type="EMBL" id="DWZE01000016">
    <property type="protein sequence ID" value="HJA82621.1"/>
    <property type="molecule type" value="Genomic_DNA"/>
</dbReference>
<sequence length="216" mass="25285">MKNVVDLIIRSAFRDLIEMEQESGNIKLIYPQLRNKHKRQSEQEFKQLFIDHFCRTTEGLKYSVETPTLNSYSFKKEEKPALDENGRSGNIDLCIHQYVGNEWKRLHLVEFKAHNIPEVHIEKDLLKLSVGFKGDELNKINYLVHLIYTADQRTLDSLIEKYDKLKSAINRPEQKQITVYLLFASGVKNVPLSPGYYVFDLFEGIDVQNYKNMEQA</sequence>
<dbReference type="Proteomes" id="UP000823860">
    <property type="component" value="Unassembled WGS sequence"/>
</dbReference>
<accession>A0A9D2KR38</accession>
<comment type="caution">
    <text evidence="1">The sequence shown here is derived from an EMBL/GenBank/DDBJ whole genome shotgun (WGS) entry which is preliminary data.</text>
</comment>
<gene>
    <name evidence="1" type="ORF">H9785_01400</name>
</gene>
<protein>
    <submittedName>
        <fullName evidence="1">Uncharacterized protein</fullName>
    </submittedName>
</protein>